<protein>
    <recommendedName>
        <fullName evidence="1">Reverse transcriptase Ty1/copia-type domain-containing protein</fullName>
    </recommendedName>
</protein>
<dbReference type="EMBL" id="PGOL01004026">
    <property type="protein sequence ID" value="PKI38738.1"/>
    <property type="molecule type" value="Genomic_DNA"/>
</dbReference>
<dbReference type="AlphaFoldDB" id="A0A2I0I441"/>
<evidence type="ECO:0000259" key="1">
    <source>
        <dbReference type="Pfam" id="PF07727"/>
    </source>
</evidence>
<evidence type="ECO:0000313" key="3">
    <source>
        <dbReference type="Proteomes" id="UP000233551"/>
    </source>
</evidence>
<dbReference type="Proteomes" id="UP000233551">
    <property type="component" value="Unassembled WGS sequence"/>
</dbReference>
<proteinExistence type="predicted"/>
<feature type="domain" description="Reverse transcriptase Ty1/copia-type" evidence="1">
    <location>
        <begin position="83"/>
        <end position="139"/>
    </location>
</feature>
<name>A0A2I0I441_PUNGR</name>
<keyword evidence="3" id="KW-1185">Reference proteome</keyword>
<evidence type="ECO:0000313" key="2">
    <source>
        <dbReference type="EMBL" id="PKI38738.1"/>
    </source>
</evidence>
<comment type="caution">
    <text evidence="2">The sequence shown here is derived from an EMBL/GenBank/DDBJ whole genome shotgun (WGS) entry which is preliminary data.</text>
</comment>
<sequence>MLRPPILAYAEVCKWVFKTELRADGTLDRLKARLVAKGFHQEEGLDFFETFSSVVKSALNGLKQAPRAWFEKFNCFLLDYGHTIILLLYVDDIILMGDLDSHLDMLVRALGRAFPMKDLGPLHYFLGVEITRTSNGSFLLSEYCWSVAISYSNSTHLSYAVNIVCQSPTPIGKLKVRSSIHHRVLYLPWSQLHLLECPKATHGCPVYY</sequence>
<dbReference type="Pfam" id="PF07727">
    <property type="entry name" value="RVT_2"/>
    <property type="match status" value="1"/>
</dbReference>
<dbReference type="SUPFAM" id="SSF56672">
    <property type="entry name" value="DNA/RNA polymerases"/>
    <property type="match status" value="1"/>
</dbReference>
<organism evidence="2 3">
    <name type="scientific">Punica granatum</name>
    <name type="common">Pomegranate</name>
    <dbReference type="NCBI Taxonomy" id="22663"/>
    <lineage>
        <taxon>Eukaryota</taxon>
        <taxon>Viridiplantae</taxon>
        <taxon>Streptophyta</taxon>
        <taxon>Embryophyta</taxon>
        <taxon>Tracheophyta</taxon>
        <taxon>Spermatophyta</taxon>
        <taxon>Magnoliopsida</taxon>
        <taxon>eudicotyledons</taxon>
        <taxon>Gunneridae</taxon>
        <taxon>Pentapetalae</taxon>
        <taxon>rosids</taxon>
        <taxon>malvids</taxon>
        <taxon>Myrtales</taxon>
        <taxon>Lythraceae</taxon>
        <taxon>Punica</taxon>
    </lineage>
</organism>
<reference evidence="2 3" key="1">
    <citation type="submission" date="2017-11" db="EMBL/GenBank/DDBJ databases">
        <title>De-novo sequencing of pomegranate (Punica granatum L.) genome.</title>
        <authorList>
            <person name="Akparov Z."/>
            <person name="Amiraslanov A."/>
            <person name="Hajiyeva S."/>
            <person name="Abbasov M."/>
            <person name="Kaur K."/>
            <person name="Hamwieh A."/>
            <person name="Solovyev V."/>
            <person name="Salamov A."/>
            <person name="Braich B."/>
            <person name="Kosarev P."/>
            <person name="Mahmoud A."/>
            <person name="Hajiyev E."/>
            <person name="Babayeva S."/>
            <person name="Izzatullayeva V."/>
            <person name="Mammadov A."/>
            <person name="Mammadov A."/>
            <person name="Sharifova S."/>
            <person name="Ojaghi J."/>
            <person name="Eynullazada K."/>
            <person name="Bayramov B."/>
            <person name="Abdulazimova A."/>
            <person name="Shahmuradov I."/>
        </authorList>
    </citation>
    <scope>NUCLEOTIDE SEQUENCE [LARGE SCALE GENOMIC DNA]</scope>
    <source>
        <strain evidence="3">cv. AG2017</strain>
        <tissue evidence="2">Leaf</tissue>
    </source>
</reference>
<dbReference type="InterPro" id="IPR013103">
    <property type="entry name" value="RVT_2"/>
</dbReference>
<accession>A0A2I0I441</accession>
<dbReference type="InterPro" id="IPR043502">
    <property type="entry name" value="DNA/RNA_pol_sf"/>
</dbReference>
<gene>
    <name evidence="2" type="ORF">CRG98_040851</name>
</gene>
<dbReference type="STRING" id="22663.A0A2I0I441"/>